<dbReference type="OrthoDB" id="281568at2"/>
<dbReference type="RefSeq" id="WP_013626512.1">
    <property type="nucleotide sequence ID" value="NC_015174.1"/>
</dbReference>
<gene>
    <name evidence="1" type="ordered locus">Plabr_0138</name>
</gene>
<proteinExistence type="predicted"/>
<dbReference type="EMBL" id="CP002546">
    <property type="protein sequence ID" value="ADY57768.1"/>
    <property type="molecule type" value="Genomic_DNA"/>
</dbReference>
<protein>
    <submittedName>
        <fullName evidence="1">Amidohydrolase</fullName>
    </submittedName>
</protein>
<organism evidence="1 2">
    <name type="scientific">Rubinisphaera brasiliensis (strain ATCC 49424 / DSM 5305 / JCM 21570 / IAM 15109 / NBRC 103401 / IFAM 1448)</name>
    <name type="common">Planctomyces brasiliensis</name>
    <dbReference type="NCBI Taxonomy" id="756272"/>
    <lineage>
        <taxon>Bacteria</taxon>
        <taxon>Pseudomonadati</taxon>
        <taxon>Planctomycetota</taxon>
        <taxon>Planctomycetia</taxon>
        <taxon>Planctomycetales</taxon>
        <taxon>Planctomycetaceae</taxon>
        <taxon>Rubinisphaera</taxon>
    </lineage>
</organism>
<sequence length="132" mass="14779">MFIPPPETPELTVAACQRIMAHAWMVRTFIKHGEEVEDFPELMGIVRSVFDTSRALETRVDDPAAYLKMLGKKLGKLKKAAAQFREDAYEASTHTNFQQAVISVETCCEALDELLQHGNAQLKALREESAEA</sequence>
<evidence type="ECO:0000313" key="1">
    <source>
        <dbReference type="EMBL" id="ADY57768.1"/>
    </source>
</evidence>
<dbReference type="eggNOG" id="ENOG503320B">
    <property type="taxonomic scope" value="Bacteria"/>
</dbReference>
<dbReference type="HOGENOM" id="CLU_2059541_0_0_0"/>
<dbReference type="Proteomes" id="UP000006860">
    <property type="component" value="Chromosome"/>
</dbReference>
<dbReference type="STRING" id="756272.Plabr_0138"/>
<evidence type="ECO:0000313" key="2">
    <source>
        <dbReference type="Proteomes" id="UP000006860"/>
    </source>
</evidence>
<accession>F0SMK6</accession>
<name>F0SMK6_RUBBR</name>
<dbReference type="KEGG" id="pbs:Plabr_0138"/>
<dbReference type="AlphaFoldDB" id="F0SMK6"/>
<reference evidence="2" key="1">
    <citation type="submission" date="2011-02" db="EMBL/GenBank/DDBJ databases">
        <title>The complete genome of Planctomyces brasiliensis DSM 5305.</title>
        <authorList>
            <person name="Lucas S."/>
            <person name="Copeland A."/>
            <person name="Lapidus A."/>
            <person name="Bruce D."/>
            <person name="Goodwin L."/>
            <person name="Pitluck S."/>
            <person name="Kyrpides N."/>
            <person name="Mavromatis K."/>
            <person name="Pagani I."/>
            <person name="Ivanova N."/>
            <person name="Ovchinnikova G."/>
            <person name="Lu M."/>
            <person name="Detter J.C."/>
            <person name="Han C."/>
            <person name="Land M."/>
            <person name="Hauser L."/>
            <person name="Markowitz V."/>
            <person name="Cheng J.-F."/>
            <person name="Hugenholtz P."/>
            <person name="Woyke T."/>
            <person name="Wu D."/>
            <person name="Tindall B."/>
            <person name="Pomrenke H.G."/>
            <person name="Brambilla E."/>
            <person name="Klenk H.-P."/>
            <person name="Eisen J.A."/>
        </authorList>
    </citation>
    <scope>NUCLEOTIDE SEQUENCE [LARGE SCALE GENOMIC DNA]</scope>
    <source>
        <strain evidence="2">ATCC 49424 / DSM 5305 / JCM 21570 / NBRC 103401 / IFAM 1448</strain>
    </source>
</reference>
<keyword evidence="2" id="KW-1185">Reference proteome</keyword>